<gene>
    <name evidence="3" type="ORF">LTRI10_LOCUS29396</name>
</gene>
<organism evidence="3 4">
    <name type="scientific">Linum trigynum</name>
    <dbReference type="NCBI Taxonomy" id="586398"/>
    <lineage>
        <taxon>Eukaryota</taxon>
        <taxon>Viridiplantae</taxon>
        <taxon>Streptophyta</taxon>
        <taxon>Embryophyta</taxon>
        <taxon>Tracheophyta</taxon>
        <taxon>Spermatophyta</taxon>
        <taxon>Magnoliopsida</taxon>
        <taxon>eudicotyledons</taxon>
        <taxon>Gunneridae</taxon>
        <taxon>Pentapetalae</taxon>
        <taxon>rosids</taxon>
        <taxon>fabids</taxon>
        <taxon>Malpighiales</taxon>
        <taxon>Linaceae</taxon>
        <taxon>Linum</taxon>
    </lineage>
</organism>
<feature type="signal peptide" evidence="2">
    <location>
        <begin position="1"/>
        <end position="30"/>
    </location>
</feature>
<evidence type="ECO:0000256" key="1">
    <source>
        <dbReference type="SAM" id="MobiDB-lite"/>
    </source>
</evidence>
<evidence type="ECO:0000313" key="3">
    <source>
        <dbReference type="EMBL" id="CAL1388468.1"/>
    </source>
</evidence>
<reference evidence="3 4" key="1">
    <citation type="submission" date="2024-04" db="EMBL/GenBank/DDBJ databases">
        <authorList>
            <person name="Fracassetti M."/>
        </authorList>
    </citation>
    <scope>NUCLEOTIDE SEQUENCE [LARGE SCALE GENOMIC DNA]</scope>
</reference>
<feature type="region of interest" description="Disordered" evidence="1">
    <location>
        <begin position="54"/>
        <end position="83"/>
    </location>
</feature>
<evidence type="ECO:0000313" key="4">
    <source>
        <dbReference type="Proteomes" id="UP001497516"/>
    </source>
</evidence>
<keyword evidence="2" id="KW-0732">Signal</keyword>
<dbReference type="AlphaFoldDB" id="A0AAV2ERW6"/>
<sequence>MLCGAILSIHWRGIWLCWKKTLFLVGKLIGDCVDDFWPRWWQKKWWRWAVGERPGRHPQPALPSPPSENSTRENNRKRKRHKNDDSLAIRRDLDHGKTSRAFSGKRGKVIKKIGWRFTLPQLEEEGKGNTEDWSWSAALVDVCALVIDDGVRFRDKTIPCFSLRVTKIGIVGTASLFVRR</sequence>
<name>A0AAV2ERW6_9ROSI</name>
<dbReference type="Proteomes" id="UP001497516">
    <property type="component" value="Chromosome 5"/>
</dbReference>
<feature type="chain" id="PRO_5043819380" evidence="2">
    <location>
        <begin position="31"/>
        <end position="180"/>
    </location>
</feature>
<dbReference type="EMBL" id="OZ034818">
    <property type="protein sequence ID" value="CAL1388468.1"/>
    <property type="molecule type" value="Genomic_DNA"/>
</dbReference>
<keyword evidence="4" id="KW-1185">Reference proteome</keyword>
<proteinExistence type="predicted"/>
<evidence type="ECO:0000256" key="2">
    <source>
        <dbReference type="SAM" id="SignalP"/>
    </source>
</evidence>
<accession>A0AAV2ERW6</accession>
<protein>
    <submittedName>
        <fullName evidence="3">Uncharacterized protein</fullName>
    </submittedName>
</protein>